<protein>
    <recommendedName>
        <fullName evidence="3">FUZ/MON1/HPS1 first Longin domain-containing protein</fullName>
    </recommendedName>
</protein>
<dbReference type="KEGG" id="psyt:DSAG12_02545"/>
<proteinExistence type="predicted"/>
<dbReference type="EMBL" id="CP042905">
    <property type="protein sequence ID" value="QEE16715.1"/>
    <property type="molecule type" value="Genomic_DNA"/>
</dbReference>
<dbReference type="GeneID" id="41330530"/>
<reference evidence="1 2" key="2">
    <citation type="journal article" date="2024" name="Int. J. Syst. Evol. Microbiol.">
        <title>Promethearchaeum syntrophicum gen. nov., sp. nov., an anaerobic, obligately syntrophic archaeon, the first isolate of the lineage 'Asgard' archaea, and proposal of the new archaeal phylum Promethearchaeota phyl. nov. and kingdom Promethearchaeati regn. nov.</title>
        <authorList>
            <person name="Imachi H."/>
            <person name="Nobu M.K."/>
            <person name="Kato S."/>
            <person name="Takaki Y."/>
            <person name="Miyazaki M."/>
            <person name="Miyata M."/>
            <person name="Ogawara M."/>
            <person name="Saito Y."/>
            <person name="Sakai S."/>
            <person name="Tahara Y.O."/>
            <person name="Takano Y."/>
            <person name="Tasumi E."/>
            <person name="Uematsu K."/>
            <person name="Yoshimura T."/>
            <person name="Itoh T."/>
            <person name="Ohkuma M."/>
            <person name="Takai K."/>
        </authorList>
    </citation>
    <scope>NUCLEOTIDE SEQUENCE [LARGE SCALE GENOMIC DNA]</scope>
    <source>
        <strain evidence="1 2">MK-D1</strain>
    </source>
</reference>
<name>A0A5B9DCH3_9ARCH</name>
<evidence type="ECO:0000313" key="2">
    <source>
        <dbReference type="Proteomes" id="UP000321408"/>
    </source>
</evidence>
<evidence type="ECO:0000313" key="1">
    <source>
        <dbReference type="EMBL" id="QEE16715.1"/>
    </source>
</evidence>
<gene>
    <name evidence="1" type="ORF">DSAG12_02545</name>
</gene>
<dbReference type="AlphaFoldDB" id="A0A5B9DCH3"/>
<accession>A0A5B9DCH3</accession>
<dbReference type="RefSeq" id="WP_147663650.1">
    <property type="nucleotide sequence ID" value="NZ_CP042905.2"/>
</dbReference>
<organism evidence="1 2">
    <name type="scientific">Promethearchaeum syntrophicum</name>
    <dbReference type="NCBI Taxonomy" id="2594042"/>
    <lineage>
        <taxon>Archaea</taxon>
        <taxon>Promethearchaeati</taxon>
        <taxon>Promethearchaeota</taxon>
        <taxon>Promethearchaeia</taxon>
        <taxon>Promethearchaeales</taxon>
        <taxon>Promethearchaeaceae</taxon>
        <taxon>Promethearchaeum</taxon>
    </lineage>
</organism>
<evidence type="ECO:0008006" key="3">
    <source>
        <dbReference type="Google" id="ProtNLM"/>
    </source>
</evidence>
<reference evidence="1 2" key="1">
    <citation type="journal article" date="2020" name="Nature">
        <title>Isolation of an archaeon at the prokaryote-eukaryote interface.</title>
        <authorList>
            <person name="Imachi H."/>
            <person name="Nobu M.K."/>
            <person name="Nakahara N."/>
            <person name="Morono Y."/>
            <person name="Ogawara M."/>
            <person name="Takaki Y."/>
            <person name="Takano Y."/>
            <person name="Uematsu K."/>
            <person name="Ikuta T."/>
            <person name="Ito M."/>
            <person name="Matsui Y."/>
            <person name="Miyazaki M."/>
            <person name="Murata K."/>
            <person name="Saito Y."/>
            <person name="Sakai S."/>
            <person name="Song C."/>
            <person name="Tasumi E."/>
            <person name="Yamanaka Y."/>
            <person name="Yamaguchi T."/>
            <person name="Kamagata Y."/>
            <person name="Tamaki H."/>
            <person name="Takai K."/>
        </authorList>
    </citation>
    <scope>NUCLEOTIDE SEQUENCE [LARGE SCALE GENOMIC DNA]</scope>
    <source>
        <strain evidence="1 2">MK-D1</strain>
    </source>
</reference>
<keyword evidence="2" id="KW-1185">Reference proteome</keyword>
<dbReference type="Proteomes" id="UP000321408">
    <property type="component" value="Chromosome"/>
</dbReference>
<sequence length="302" mass="36116">MKHIWIIKKDSSTMLFYHSFDNAPFRAIIVSGLLAALNNFSEVEIQEQGIQSIEMHDMRWTYVISSKHNLLLIAADAKEQNSKVMRSQLEIVLKLFVIKYHIDLKYWEDGAANLQFFEKFKITLRSLRKEWELVSESRTIGTLLDMLGLFQQILIKYIKIIRTYFKKKAYLHILREINEYTPLFWEWDEYRVNPEAFKILKLYIPMVDLTKGIIIFDTSSGDSLVNKETLGLEPTYMKSFFYSIIRHYNETIKEYVNEKTWYDIQCREFLPILFSRWDQLQQLGILKELTRLLLTYNKESEK</sequence>